<keyword evidence="2 5" id="KW-0238">DNA-binding</keyword>
<evidence type="ECO:0000259" key="4">
    <source>
        <dbReference type="PROSITE" id="PS50932"/>
    </source>
</evidence>
<dbReference type="Gene3D" id="1.10.260.40">
    <property type="entry name" value="lambda repressor-like DNA-binding domains"/>
    <property type="match status" value="1"/>
</dbReference>
<feature type="domain" description="HTH lacI-type" evidence="4">
    <location>
        <begin position="2"/>
        <end position="56"/>
    </location>
</feature>
<organism evidence="5 6">
    <name type="scientific">Bacillus songklensis</name>
    <dbReference type="NCBI Taxonomy" id="1069116"/>
    <lineage>
        <taxon>Bacteria</taxon>
        <taxon>Bacillati</taxon>
        <taxon>Bacillota</taxon>
        <taxon>Bacilli</taxon>
        <taxon>Bacillales</taxon>
        <taxon>Bacillaceae</taxon>
        <taxon>Bacillus</taxon>
    </lineage>
</organism>
<dbReference type="InterPro" id="IPR001761">
    <property type="entry name" value="Peripla_BP/Lac1_sug-bd_dom"/>
</dbReference>
<dbReference type="PANTHER" id="PTHR30146:SF146">
    <property type="entry name" value="HTH-TYPE TRANSCRIPTIONAL REGULATOR TRER"/>
    <property type="match status" value="1"/>
</dbReference>
<protein>
    <submittedName>
        <fullName evidence="5">LacI family DNA-binding transcriptional regulator</fullName>
    </submittedName>
</protein>
<dbReference type="SUPFAM" id="SSF53822">
    <property type="entry name" value="Periplasmic binding protein-like I"/>
    <property type="match status" value="1"/>
</dbReference>
<keyword evidence="1" id="KW-0805">Transcription regulation</keyword>
<sequence>MITIKEIAKMANVSSTTVSRVLNNSGYVSDPVRQRILNVIKETGYVPSEHAKSLRTKKTKVIGVVLPRMGTETSSRLINGMSEELAKHEYQILLANTNLEREKEIVYLRLLKSRQVDGIVLLATNINEELLSEIKQLNIPFVAVGQDIPGVSTVVNDDYHAAKEIIKLFVEKGHSKIAFIGVDESDRSVGYLRKQGYLDAMEDYKLPVEKEWVQKGIFNIESGYEAMKRIMEKSFIAPTAVFAVTDRLAVGAMRYLKENGYSIPQEMALVGIGASELSMYVTPSLTTIDFLYERAGKEVASLILQQISGKDTGQKKIQLNYRLLVRDSI</sequence>
<dbReference type="PRINTS" id="PR00036">
    <property type="entry name" value="HTHLACI"/>
</dbReference>
<accession>A0ABV8B3F8</accession>
<name>A0ABV8B3F8_9BACI</name>
<evidence type="ECO:0000313" key="5">
    <source>
        <dbReference type="EMBL" id="MFC3884079.1"/>
    </source>
</evidence>
<evidence type="ECO:0000256" key="2">
    <source>
        <dbReference type="ARBA" id="ARBA00023125"/>
    </source>
</evidence>
<dbReference type="CDD" id="cd01542">
    <property type="entry name" value="PBP1_TreR-like"/>
    <property type="match status" value="1"/>
</dbReference>
<dbReference type="SUPFAM" id="SSF47413">
    <property type="entry name" value="lambda repressor-like DNA-binding domains"/>
    <property type="match status" value="1"/>
</dbReference>
<dbReference type="Pfam" id="PF00532">
    <property type="entry name" value="Peripla_BP_1"/>
    <property type="match status" value="1"/>
</dbReference>
<gene>
    <name evidence="5" type="ORF">ACFOU2_11495</name>
</gene>
<dbReference type="Gene3D" id="3.40.50.2300">
    <property type="match status" value="2"/>
</dbReference>
<dbReference type="Proteomes" id="UP001595752">
    <property type="component" value="Unassembled WGS sequence"/>
</dbReference>
<dbReference type="RefSeq" id="WP_377915192.1">
    <property type="nucleotide sequence ID" value="NZ_JBHRZT010000052.1"/>
</dbReference>
<dbReference type="PROSITE" id="PS50932">
    <property type="entry name" value="HTH_LACI_2"/>
    <property type="match status" value="1"/>
</dbReference>
<dbReference type="SMART" id="SM00354">
    <property type="entry name" value="HTH_LACI"/>
    <property type="match status" value="1"/>
</dbReference>
<evidence type="ECO:0000256" key="1">
    <source>
        <dbReference type="ARBA" id="ARBA00023015"/>
    </source>
</evidence>
<dbReference type="InterPro" id="IPR028082">
    <property type="entry name" value="Peripla_BP_I"/>
</dbReference>
<dbReference type="InterPro" id="IPR010982">
    <property type="entry name" value="Lambda_DNA-bd_dom_sf"/>
</dbReference>
<dbReference type="PROSITE" id="PS00356">
    <property type="entry name" value="HTH_LACI_1"/>
    <property type="match status" value="1"/>
</dbReference>
<proteinExistence type="predicted"/>
<reference evidence="6" key="1">
    <citation type="journal article" date="2019" name="Int. J. Syst. Evol. Microbiol.">
        <title>The Global Catalogue of Microorganisms (GCM) 10K type strain sequencing project: providing services to taxonomists for standard genome sequencing and annotation.</title>
        <authorList>
            <consortium name="The Broad Institute Genomics Platform"/>
            <consortium name="The Broad Institute Genome Sequencing Center for Infectious Disease"/>
            <person name="Wu L."/>
            <person name="Ma J."/>
        </authorList>
    </citation>
    <scope>NUCLEOTIDE SEQUENCE [LARGE SCALE GENOMIC DNA]</scope>
    <source>
        <strain evidence="6">CCUG 61889</strain>
    </source>
</reference>
<keyword evidence="3" id="KW-0804">Transcription</keyword>
<dbReference type="PANTHER" id="PTHR30146">
    <property type="entry name" value="LACI-RELATED TRANSCRIPTIONAL REPRESSOR"/>
    <property type="match status" value="1"/>
</dbReference>
<dbReference type="CDD" id="cd01392">
    <property type="entry name" value="HTH_LacI"/>
    <property type="match status" value="1"/>
</dbReference>
<dbReference type="GO" id="GO:0003677">
    <property type="term" value="F:DNA binding"/>
    <property type="evidence" value="ECO:0007669"/>
    <property type="project" value="UniProtKB-KW"/>
</dbReference>
<evidence type="ECO:0000256" key="3">
    <source>
        <dbReference type="ARBA" id="ARBA00023163"/>
    </source>
</evidence>
<dbReference type="InterPro" id="IPR000843">
    <property type="entry name" value="HTH_LacI"/>
</dbReference>
<dbReference type="Pfam" id="PF00356">
    <property type="entry name" value="LacI"/>
    <property type="match status" value="1"/>
</dbReference>
<comment type="caution">
    <text evidence="5">The sequence shown here is derived from an EMBL/GenBank/DDBJ whole genome shotgun (WGS) entry which is preliminary data.</text>
</comment>
<dbReference type="EMBL" id="JBHRZT010000052">
    <property type="protein sequence ID" value="MFC3884079.1"/>
    <property type="molecule type" value="Genomic_DNA"/>
</dbReference>
<keyword evidence="6" id="KW-1185">Reference proteome</keyword>
<evidence type="ECO:0000313" key="6">
    <source>
        <dbReference type="Proteomes" id="UP001595752"/>
    </source>
</evidence>